<dbReference type="Proteomes" id="UP001175271">
    <property type="component" value="Unassembled WGS sequence"/>
</dbReference>
<organism evidence="2 3">
    <name type="scientific">Steinernema hermaphroditum</name>
    <dbReference type="NCBI Taxonomy" id="289476"/>
    <lineage>
        <taxon>Eukaryota</taxon>
        <taxon>Metazoa</taxon>
        <taxon>Ecdysozoa</taxon>
        <taxon>Nematoda</taxon>
        <taxon>Chromadorea</taxon>
        <taxon>Rhabditida</taxon>
        <taxon>Tylenchina</taxon>
        <taxon>Panagrolaimomorpha</taxon>
        <taxon>Strongyloidoidea</taxon>
        <taxon>Steinernematidae</taxon>
        <taxon>Steinernema</taxon>
    </lineage>
</organism>
<comment type="caution">
    <text evidence="2">The sequence shown here is derived from an EMBL/GenBank/DDBJ whole genome shotgun (WGS) entry which is preliminary data.</text>
</comment>
<accession>A0AA39M5C5</accession>
<name>A0AA39M5C5_9BILA</name>
<keyword evidence="1" id="KW-0812">Transmembrane</keyword>
<keyword evidence="1" id="KW-0472">Membrane</keyword>
<evidence type="ECO:0000313" key="3">
    <source>
        <dbReference type="Proteomes" id="UP001175271"/>
    </source>
</evidence>
<gene>
    <name evidence="2" type="ORF">QR680_015081</name>
</gene>
<feature type="transmembrane region" description="Helical" evidence="1">
    <location>
        <begin position="105"/>
        <end position="128"/>
    </location>
</feature>
<dbReference type="PROSITE" id="PS51257">
    <property type="entry name" value="PROKAR_LIPOPROTEIN"/>
    <property type="match status" value="1"/>
</dbReference>
<reference evidence="2" key="1">
    <citation type="submission" date="2023-06" db="EMBL/GenBank/DDBJ databases">
        <title>Genomic analysis of the entomopathogenic nematode Steinernema hermaphroditum.</title>
        <authorList>
            <person name="Schwarz E.M."/>
            <person name="Heppert J.K."/>
            <person name="Baniya A."/>
            <person name="Schwartz H.T."/>
            <person name="Tan C.-H."/>
            <person name="Antoshechkin I."/>
            <person name="Sternberg P.W."/>
            <person name="Goodrich-Blair H."/>
            <person name="Dillman A.R."/>
        </authorList>
    </citation>
    <scope>NUCLEOTIDE SEQUENCE</scope>
    <source>
        <strain evidence="2">PS9179</strain>
        <tissue evidence="2">Whole animal</tissue>
    </source>
</reference>
<sequence length="139" mass="15868">MAAPQKLDEWKYNFAKLFIIAAIVLVTFSCIYITYTVGWSLFFIAWSVTNVLIPLLSLRAICRKPSSFSTMIFKVFCHQMIICSFFNYCFFTFSIDPQLEGADSAVDYLAGVFTAGDVLYMIVVHFLVKTPVRAKNRTQ</sequence>
<dbReference type="AlphaFoldDB" id="A0AA39M5C5"/>
<keyword evidence="3" id="KW-1185">Reference proteome</keyword>
<feature type="transmembrane region" description="Helical" evidence="1">
    <location>
        <begin position="41"/>
        <end position="61"/>
    </location>
</feature>
<proteinExistence type="predicted"/>
<protein>
    <submittedName>
        <fullName evidence="2">Uncharacterized protein</fullName>
    </submittedName>
</protein>
<feature type="transmembrane region" description="Helical" evidence="1">
    <location>
        <begin position="73"/>
        <end position="93"/>
    </location>
</feature>
<feature type="transmembrane region" description="Helical" evidence="1">
    <location>
        <begin position="12"/>
        <end position="35"/>
    </location>
</feature>
<evidence type="ECO:0000313" key="2">
    <source>
        <dbReference type="EMBL" id="KAK0421145.1"/>
    </source>
</evidence>
<evidence type="ECO:0000256" key="1">
    <source>
        <dbReference type="SAM" id="Phobius"/>
    </source>
</evidence>
<dbReference type="EMBL" id="JAUCMV010000002">
    <property type="protein sequence ID" value="KAK0421145.1"/>
    <property type="molecule type" value="Genomic_DNA"/>
</dbReference>
<keyword evidence="1" id="KW-1133">Transmembrane helix</keyword>